<reference evidence="2 3" key="1">
    <citation type="journal article" date="2017" name="Nat. Commun.">
        <title>Genome assembly with in vitro proximity ligation data and whole-genome triplication in lettuce.</title>
        <authorList>
            <person name="Reyes-Chin-Wo S."/>
            <person name="Wang Z."/>
            <person name="Yang X."/>
            <person name="Kozik A."/>
            <person name="Arikit S."/>
            <person name="Song C."/>
            <person name="Xia L."/>
            <person name="Froenicke L."/>
            <person name="Lavelle D.O."/>
            <person name="Truco M.J."/>
            <person name="Xia R."/>
            <person name="Zhu S."/>
            <person name="Xu C."/>
            <person name="Xu H."/>
            <person name="Xu X."/>
            <person name="Cox K."/>
            <person name="Korf I."/>
            <person name="Meyers B.C."/>
            <person name="Michelmore R.W."/>
        </authorList>
    </citation>
    <scope>NUCLEOTIDE SEQUENCE [LARGE SCALE GENOMIC DNA]</scope>
    <source>
        <strain evidence="3">cv. Salinas</strain>
        <tissue evidence="2">Seedlings</tissue>
    </source>
</reference>
<dbReference type="AlphaFoldDB" id="A0A9R1X4J3"/>
<evidence type="ECO:0000313" key="2">
    <source>
        <dbReference type="EMBL" id="KAJ0197614.1"/>
    </source>
</evidence>
<sequence>MSYVATQTMFYLADGSRRIHQRDVLEQDKLVEDVSEKLGVVSRDLDWLLCVGVVRVMDKLIEHHEFASGVHRICHATFIAGEEARWVGFKAEIDAGTYDPEASDSRSIHTIGLDDALVRFATLDYMYLLGLGRLDIVGLRKLCVFDDADEMVNEGGNEVGGGIVIVFNDDAMGVLFGFFYFVFGVDALGFFPSVFMIWA</sequence>
<evidence type="ECO:0000313" key="3">
    <source>
        <dbReference type="Proteomes" id="UP000235145"/>
    </source>
</evidence>
<evidence type="ECO:0000256" key="1">
    <source>
        <dbReference type="SAM" id="Phobius"/>
    </source>
</evidence>
<name>A0A9R1X4J3_LACSA</name>
<protein>
    <submittedName>
        <fullName evidence="2">Uncharacterized protein</fullName>
    </submittedName>
</protein>
<keyword evidence="1" id="KW-0812">Transmembrane</keyword>
<keyword evidence="1" id="KW-1133">Transmembrane helix</keyword>
<comment type="caution">
    <text evidence="2">The sequence shown here is derived from an EMBL/GenBank/DDBJ whole genome shotgun (WGS) entry which is preliminary data.</text>
</comment>
<dbReference type="EMBL" id="NBSK02000007">
    <property type="protein sequence ID" value="KAJ0197614.1"/>
    <property type="molecule type" value="Genomic_DNA"/>
</dbReference>
<feature type="transmembrane region" description="Helical" evidence="1">
    <location>
        <begin position="174"/>
        <end position="198"/>
    </location>
</feature>
<accession>A0A9R1X4J3</accession>
<keyword evidence="3" id="KW-1185">Reference proteome</keyword>
<dbReference type="Proteomes" id="UP000235145">
    <property type="component" value="Unassembled WGS sequence"/>
</dbReference>
<proteinExistence type="predicted"/>
<organism evidence="2 3">
    <name type="scientific">Lactuca sativa</name>
    <name type="common">Garden lettuce</name>
    <dbReference type="NCBI Taxonomy" id="4236"/>
    <lineage>
        <taxon>Eukaryota</taxon>
        <taxon>Viridiplantae</taxon>
        <taxon>Streptophyta</taxon>
        <taxon>Embryophyta</taxon>
        <taxon>Tracheophyta</taxon>
        <taxon>Spermatophyta</taxon>
        <taxon>Magnoliopsida</taxon>
        <taxon>eudicotyledons</taxon>
        <taxon>Gunneridae</taxon>
        <taxon>Pentapetalae</taxon>
        <taxon>asterids</taxon>
        <taxon>campanulids</taxon>
        <taxon>Asterales</taxon>
        <taxon>Asteraceae</taxon>
        <taxon>Cichorioideae</taxon>
        <taxon>Cichorieae</taxon>
        <taxon>Lactucinae</taxon>
        <taxon>Lactuca</taxon>
    </lineage>
</organism>
<gene>
    <name evidence="2" type="ORF">LSAT_V11C700343450</name>
</gene>
<keyword evidence="1" id="KW-0472">Membrane</keyword>